<evidence type="ECO:0000313" key="2">
    <source>
        <dbReference type="EMBL" id="KAK2846544.1"/>
    </source>
</evidence>
<name>A0AA88MWA4_CHASR</name>
<sequence length="111" mass="12600">MIRGQGDGEASRIYFDHERRCSEKLRFPRHVCLKYPSRATERGGGSTGCSVSRRKNLALSQKEAEQEDRLEGCTTARDSHTRQRAGHNSGRSWFVFYPGERAVEVLSTLLL</sequence>
<evidence type="ECO:0000313" key="3">
    <source>
        <dbReference type="Proteomes" id="UP001187415"/>
    </source>
</evidence>
<protein>
    <submittedName>
        <fullName evidence="2">Uncharacterized protein</fullName>
    </submittedName>
</protein>
<dbReference type="EMBL" id="JAUPFM010000007">
    <property type="protein sequence ID" value="KAK2846544.1"/>
    <property type="molecule type" value="Genomic_DNA"/>
</dbReference>
<organism evidence="2 3">
    <name type="scientific">Channa striata</name>
    <name type="common">Snakehead murrel</name>
    <name type="synonym">Ophicephalus striatus</name>
    <dbReference type="NCBI Taxonomy" id="64152"/>
    <lineage>
        <taxon>Eukaryota</taxon>
        <taxon>Metazoa</taxon>
        <taxon>Chordata</taxon>
        <taxon>Craniata</taxon>
        <taxon>Vertebrata</taxon>
        <taxon>Euteleostomi</taxon>
        <taxon>Actinopterygii</taxon>
        <taxon>Neopterygii</taxon>
        <taxon>Teleostei</taxon>
        <taxon>Neoteleostei</taxon>
        <taxon>Acanthomorphata</taxon>
        <taxon>Anabantaria</taxon>
        <taxon>Anabantiformes</taxon>
        <taxon>Channoidei</taxon>
        <taxon>Channidae</taxon>
        <taxon>Channa</taxon>
    </lineage>
</organism>
<dbReference type="Proteomes" id="UP001187415">
    <property type="component" value="Unassembled WGS sequence"/>
</dbReference>
<gene>
    <name evidence="2" type="ORF">Q5P01_009543</name>
</gene>
<comment type="caution">
    <text evidence="2">The sequence shown here is derived from an EMBL/GenBank/DDBJ whole genome shotgun (WGS) entry which is preliminary data.</text>
</comment>
<accession>A0AA88MWA4</accession>
<feature type="region of interest" description="Disordered" evidence="1">
    <location>
        <begin position="60"/>
        <end position="91"/>
    </location>
</feature>
<reference evidence="2" key="1">
    <citation type="submission" date="2023-07" db="EMBL/GenBank/DDBJ databases">
        <title>Chromosome-level Genome Assembly of Striped Snakehead (Channa striata).</title>
        <authorList>
            <person name="Liu H."/>
        </authorList>
    </citation>
    <scope>NUCLEOTIDE SEQUENCE</scope>
    <source>
        <strain evidence="2">Gz</strain>
        <tissue evidence="2">Muscle</tissue>
    </source>
</reference>
<keyword evidence="3" id="KW-1185">Reference proteome</keyword>
<proteinExistence type="predicted"/>
<evidence type="ECO:0000256" key="1">
    <source>
        <dbReference type="SAM" id="MobiDB-lite"/>
    </source>
</evidence>
<feature type="compositionally biased region" description="Basic and acidic residues" evidence="1">
    <location>
        <begin position="62"/>
        <end position="81"/>
    </location>
</feature>
<dbReference type="AlphaFoldDB" id="A0AA88MWA4"/>